<proteinExistence type="predicted"/>
<reference evidence="9" key="1">
    <citation type="submission" date="2023-03" db="EMBL/GenBank/DDBJ databases">
        <title>Massive genome expansion in bonnet fungi (Mycena s.s.) driven by repeated elements and novel gene families across ecological guilds.</title>
        <authorList>
            <consortium name="Lawrence Berkeley National Laboratory"/>
            <person name="Harder C.B."/>
            <person name="Miyauchi S."/>
            <person name="Viragh M."/>
            <person name="Kuo A."/>
            <person name="Thoen E."/>
            <person name="Andreopoulos B."/>
            <person name="Lu D."/>
            <person name="Skrede I."/>
            <person name="Drula E."/>
            <person name="Henrissat B."/>
            <person name="Morin E."/>
            <person name="Kohler A."/>
            <person name="Barry K."/>
            <person name="LaButti K."/>
            <person name="Morin E."/>
            <person name="Salamov A."/>
            <person name="Lipzen A."/>
            <person name="Mereny Z."/>
            <person name="Hegedus B."/>
            <person name="Baldrian P."/>
            <person name="Stursova M."/>
            <person name="Weitz H."/>
            <person name="Taylor A."/>
            <person name="Grigoriev I.V."/>
            <person name="Nagy L.G."/>
            <person name="Martin F."/>
            <person name="Kauserud H."/>
        </authorList>
    </citation>
    <scope>NUCLEOTIDE SEQUENCE</scope>
    <source>
        <strain evidence="9">CBHHK002</strain>
    </source>
</reference>
<dbReference type="InterPro" id="IPR051334">
    <property type="entry name" value="SRPK"/>
</dbReference>
<keyword evidence="10" id="KW-1185">Reference proteome</keyword>
<dbReference type="SUPFAM" id="SSF56112">
    <property type="entry name" value="Protein kinase-like (PK-like)"/>
    <property type="match status" value="2"/>
</dbReference>
<dbReference type="EMBL" id="JARIHO010000027">
    <property type="protein sequence ID" value="KAJ7339856.1"/>
    <property type="molecule type" value="Genomic_DNA"/>
</dbReference>
<dbReference type="GO" id="GO:0005737">
    <property type="term" value="C:cytoplasm"/>
    <property type="evidence" value="ECO:0007669"/>
    <property type="project" value="TreeGrafter"/>
</dbReference>
<comment type="catalytic activity">
    <reaction evidence="7">
        <text>L-threonyl-[protein] + ATP = O-phospho-L-threonyl-[protein] + ADP + H(+)</text>
        <dbReference type="Rhea" id="RHEA:46608"/>
        <dbReference type="Rhea" id="RHEA-COMP:11060"/>
        <dbReference type="Rhea" id="RHEA-COMP:11605"/>
        <dbReference type="ChEBI" id="CHEBI:15378"/>
        <dbReference type="ChEBI" id="CHEBI:30013"/>
        <dbReference type="ChEBI" id="CHEBI:30616"/>
        <dbReference type="ChEBI" id="CHEBI:61977"/>
        <dbReference type="ChEBI" id="CHEBI:456216"/>
        <dbReference type="EC" id="2.7.11.1"/>
    </reaction>
</comment>
<dbReference type="Gene3D" id="1.10.510.10">
    <property type="entry name" value="Transferase(Phosphotransferase) domain 1"/>
    <property type="match status" value="1"/>
</dbReference>
<dbReference type="PANTHER" id="PTHR47634:SF9">
    <property type="entry name" value="PROTEIN KINASE DOMAIN-CONTAINING PROTEIN-RELATED"/>
    <property type="match status" value="1"/>
</dbReference>
<keyword evidence="5" id="KW-0418">Kinase</keyword>
<organism evidence="9 10">
    <name type="scientific">Mycena albidolilacea</name>
    <dbReference type="NCBI Taxonomy" id="1033008"/>
    <lineage>
        <taxon>Eukaryota</taxon>
        <taxon>Fungi</taxon>
        <taxon>Dikarya</taxon>
        <taxon>Basidiomycota</taxon>
        <taxon>Agaricomycotina</taxon>
        <taxon>Agaricomycetes</taxon>
        <taxon>Agaricomycetidae</taxon>
        <taxon>Agaricales</taxon>
        <taxon>Marasmiineae</taxon>
        <taxon>Mycenaceae</taxon>
        <taxon>Mycena</taxon>
    </lineage>
</organism>
<evidence type="ECO:0000313" key="9">
    <source>
        <dbReference type="EMBL" id="KAJ7339856.1"/>
    </source>
</evidence>
<dbReference type="GO" id="GO:0000245">
    <property type="term" value="P:spliceosomal complex assembly"/>
    <property type="evidence" value="ECO:0007669"/>
    <property type="project" value="TreeGrafter"/>
</dbReference>
<evidence type="ECO:0000313" key="10">
    <source>
        <dbReference type="Proteomes" id="UP001218218"/>
    </source>
</evidence>
<evidence type="ECO:0000256" key="2">
    <source>
        <dbReference type="ARBA" id="ARBA00022527"/>
    </source>
</evidence>
<evidence type="ECO:0000256" key="8">
    <source>
        <dbReference type="ARBA" id="ARBA00048679"/>
    </source>
</evidence>
<sequence>MFCDSTATPGHRPFAFIDLADAEEYESTRCYPLDGFCPIKLGDVLGDPLRYRVISKMGHAGSSTVWLAWDRVSSGSPESMTKHRERIEKQLPAGVADDPAGLVKILRRMMVLDPAKRPTATELLDNAYFQLSEIENSEIHTESTTPVPASGSATDWRFVFADDDAYETSECYAPGDVLGSPPRYRIISELSVGRSSTVWLARDRVSRSSRALSTSGQECLRQAVEGLAFIDSHGVDTESTCQDLQASSFDISVPEINKYSDIAMWTFNGPGRCRPLLPTSPDLNPHSFPPYLSASVDFAGFIFRRSSEVRERAPTRVAGGSVASELPETLLFYAAPEVVFLRVAPNADAHPSDQRSDIWSLAVTEIENRFASSGVDDPAEIATLIRKMMMVDPARRPMASEFPDDAYFLDGAQDVTKELSESSEFRELCYSLGALAACGTRCLI</sequence>
<comment type="catalytic activity">
    <reaction evidence="8">
        <text>L-seryl-[protein] + ATP = O-phospho-L-seryl-[protein] + ADP + H(+)</text>
        <dbReference type="Rhea" id="RHEA:17989"/>
        <dbReference type="Rhea" id="RHEA-COMP:9863"/>
        <dbReference type="Rhea" id="RHEA-COMP:11604"/>
        <dbReference type="ChEBI" id="CHEBI:15378"/>
        <dbReference type="ChEBI" id="CHEBI:29999"/>
        <dbReference type="ChEBI" id="CHEBI:30616"/>
        <dbReference type="ChEBI" id="CHEBI:83421"/>
        <dbReference type="ChEBI" id="CHEBI:456216"/>
        <dbReference type="EC" id="2.7.11.1"/>
    </reaction>
</comment>
<dbReference type="InterPro" id="IPR011009">
    <property type="entry name" value="Kinase-like_dom_sf"/>
</dbReference>
<dbReference type="EC" id="2.7.11.1" evidence="1"/>
<dbReference type="AlphaFoldDB" id="A0AAD6ZU73"/>
<name>A0AAD6ZU73_9AGAR</name>
<evidence type="ECO:0000256" key="7">
    <source>
        <dbReference type="ARBA" id="ARBA00047899"/>
    </source>
</evidence>
<dbReference type="GO" id="GO:0005634">
    <property type="term" value="C:nucleus"/>
    <property type="evidence" value="ECO:0007669"/>
    <property type="project" value="TreeGrafter"/>
</dbReference>
<dbReference type="Gene3D" id="3.30.200.20">
    <property type="entry name" value="Phosphorylase Kinase, domain 1"/>
    <property type="match status" value="2"/>
</dbReference>
<evidence type="ECO:0000256" key="5">
    <source>
        <dbReference type="ARBA" id="ARBA00022777"/>
    </source>
</evidence>
<dbReference type="Proteomes" id="UP001218218">
    <property type="component" value="Unassembled WGS sequence"/>
</dbReference>
<evidence type="ECO:0000256" key="4">
    <source>
        <dbReference type="ARBA" id="ARBA00022741"/>
    </source>
</evidence>
<dbReference type="GO" id="GO:0004674">
    <property type="term" value="F:protein serine/threonine kinase activity"/>
    <property type="evidence" value="ECO:0007669"/>
    <property type="project" value="UniProtKB-KW"/>
</dbReference>
<protein>
    <recommendedName>
        <fullName evidence="1">non-specific serine/threonine protein kinase</fullName>
        <ecNumber evidence="1">2.7.11.1</ecNumber>
    </recommendedName>
</protein>
<keyword evidence="4" id="KW-0547">Nucleotide-binding</keyword>
<dbReference type="PANTHER" id="PTHR47634">
    <property type="entry name" value="PROTEIN KINASE DOMAIN-CONTAINING PROTEIN-RELATED"/>
    <property type="match status" value="1"/>
</dbReference>
<evidence type="ECO:0000256" key="3">
    <source>
        <dbReference type="ARBA" id="ARBA00022679"/>
    </source>
</evidence>
<keyword evidence="2" id="KW-0723">Serine/threonine-protein kinase</keyword>
<evidence type="ECO:0000256" key="1">
    <source>
        <dbReference type="ARBA" id="ARBA00012513"/>
    </source>
</evidence>
<comment type="caution">
    <text evidence="9">The sequence shown here is derived from an EMBL/GenBank/DDBJ whole genome shotgun (WGS) entry which is preliminary data.</text>
</comment>
<keyword evidence="6" id="KW-0067">ATP-binding</keyword>
<gene>
    <name evidence="9" type="ORF">DFH08DRAFT_812238</name>
</gene>
<accession>A0AAD6ZU73</accession>
<evidence type="ECO:0000256" key="6">
    <source>
        <dbReference type="ARBA" id="ARBA00022840"/>
    </source>
</evidence>
<dbReference type="GO" id="GO:0005524">
    <property type="term" value="F:ATP binding"/>
    <property type="evidence" value="ECO:0007669"/>
    <property type="project" value="UniProtKB-KW"/>
</dbReference>
<keyword evidence="3" id="KW-0808">Transferase</keyword>
<dbReference type="GO" id="GO:0050684">
    <property type="term" value="P:regulation of mRNA processing"/>
    <property type="evidence" value="ECO:0007669"/>
    <property type="project" value="TreeGrafter"/>
</dbReference>